<proteinExistence type="predicted"/>
<sequence>MAVLLIAGGGSRLNNISGDLPKCMVPVAGQPLLERILSHLKKGGIEKIILVTGYQADYIRQSIGDRWNSVKIEYIYSSKWSTTNNVVSLDLASEYINQNFMLLEGDLIFTWEALEKMFYPNRMAVDHYKSFMDGTVVSIADDQIVDKIYLKNDPERPVDLSNMYKTVNIYSFDYVDYLNVIAPRLEMLIKSDQTQVYYEQAIADAVDSRDITINSVLFTGTPWYEIDTEQDFLQAEEMFKSGK</sequence>
<evidence type="ECO:0000256" key="1">
    <source>
        <dbReference type="ARBA" id="ARBA00022679"/>
    </source>
</evidence>
<keyword evidence="2" id="KW-0548">Nucleotidyltransferase</keyword>
<feature type="domain" description="Nucleotidyl transferase" evidence="3">
    <location>
        <begin position="2"/>
        <end position="117"/>
    </location>
</feature>
<dbReference type="GO" id="GO:0016779">
    <property type="term" value="F:nucleotidyltransferase activity"/>
    <property type="evidence" value="ECO:0007669"/>
    <property type="project" value="UniProtKB-KW"/>
</dbReference>
<dbReference type="Gene3D" id="3.90.550.10">
    <property type="entry name" value="Spore Coat Polysaccharide Biosynthesis Protein SpsA, Chain A"/>
    <property type="match status" value="1"/>
</dbReference>
<dbReference type="AlphaFoldDB" id="A0A381WYZ1"/>
<dbReference type="InterPro" id="IPR029044">
    <property type="entry name" value="Nucleotide-diphossugar_trans"/>
</dbReference>
<dbReference type="Pfam" id="PF00483">
    <property type="entry name" value="NTP_transferase"/>
    <property type="match status" value="1"/>
</dbReference>
<evidence type="ECO:0000313" key="4">
    <source>
        <dbReference type="EMBL" id="SVA57552.1"/>
    </source>
</evidence>
<evidence type="ECO:0000256" key="2">
    <source>
        <dbReference type="ARBA" id="ARBA00022695"/>
    </source>
</evidence>
<protein>
    <recommendedName>
        <fullName evidence="3">Nucleotidyl transferase domain-containing protein</fullName>
    </recommendedName>
</protein>
<dbReference type="InterPro" id="IPR050065">
    <property type="entry name" value="GlmU-like"/>
</dbReference>
<dbReference type="EMBL" id="UINC01013295">
    <property type="protein sequence ID" value="SVA57552.1"/>
    <property type="molecule type" value="Genomic_DNA"/>
</dbReference>
<gene>
    <name evidence="4" type="ORF">METZ01_LOCUS110406</name>
</gene>
<dbReference type="PANTHER" id="PTHR43584">
    <property type="entry name" value="NUCLEOTIDYL TRANSFERASE"/>
    <property type="match status" value="1"/>
</dbReference>
<name>A0A381WYZ1_9ZZZZ</name>
<dbReference type="CDD" id="cd02523">
    <property type="entry name" value="PC_cytidylyltransferase"/>
    <property type="match status" value="1"/>
</dbReference>
<accession>A0A381WYZ1</accession>
<evidence type="ECO:0000259" key="3">
    <source>
        <dbReference type="Pfam" id="PF00483"/>
    </source>
</evidence>
<reference evidence="4" key="1">
    <citation type="submission" date="2018-05" db="EMBL/GenBank/DDBJ databases">
        <authorList>
            <person name="Lanie J.A."/>
            <person name="Ng W.-L."/>
            <person name="Kazmierczak K.M."/>
            <person name="Andrzejewski T.M."/>
            <person name="Davidsen T.M."/>
            <person name="Wayne K.J."/>
            <person name="Tettelin H."/>
            <person name="Glass J.I."/>
            <person name="Rusch D."/>
            <person name="Podicherti R."/>
            <person name="Tsui H.-C.T."/>
            <person name="Winkler M.E."/>
        </authorList>
    </citation>
    <scope>NUCLEOTIDE SEQUENCE</scope>
</reference>
<dbReference type="SUPFAM" id="SSF53448">
    <property type="entry name" value="Nucleotide-diphospho-sugar transferases"/>
    <property type="match status" value="1"/>
</dbReference>
<dbReference type="InterPro" id="IPR005835">
    <property type="entry name" value="NTP_transferase_dom"/>
</dbReference>
<dbReference type="PANTHER" id="PTHR43584:SF8">
    <property type="entry name" value="N-ACETYLMURAMATE ALPHA-1-PHOSPHATE URIDYLYLTRANSFERASE"/>
    <property type="match status" value="1"/>
</dbReference>
<keyword evidence="1" id="KW-0808">Transferase</keyword>
<organism evidence="4">
    <name type="scientific">marine metagenome</name>
    <dbReference type="NCBI Taxonomy" id="408172"/>
    <lineage>
        <taxon>unclassified sequences</taxon>
        <taxon>metagenomes</taxon>
        <taxon>ecological metagenomes</taxon>
    </lineage>
</organism>